<protein>
    <submittedName>
        <fullName evidence="10">Nucleoside-binding protein</fullName>
    </submittedName>
</protein>
<dbReference type="Proteomes" id="UP000295718">
    <property type="component" value="Unassembled WGS sequence"/>
</dbReference>
<dbReference type="InterPro" id="IPR028082">
    <property type="entry name" value="Peripla_BP_I"/>
</dbReference>
<evidence type="ECO:0000256" key="3">
    <source>
        <dbReference type="ARBA" id="ARBA00022475"/>
    </source>
</evidence>
<dbReference type="CDD" id="cd06354">
    <property type="entry name" value="PBP1_PrnA-like"/>
    <property type="match status" value="1"/>
</dbReference>
<feature type="compositionally biased region" description="Low complexity" evidence="7">
    <location>
        <begin position="27"/>
        <end position="44"/>
    </location>
</feature>
<evidence type="ECO:0000256" key="5">
    <source>
        <dbReference type="ARBA" id="ARBA00023136"/>
    </source>
</evidence>
<comment type="similarity">
    <text evidence="2">Belongs to the BMP lipoprotein family.</text>
</comment>
<dbReference type="Pfam" id="PF02608">
    <property type="entry name" value="Bmp"/>
    <property type="match status" value="1"/>
</dbReference>
<evidence type="ECO:0000313" key="10">
    <source>
        <dbReference type="EMBL" id="TCL56542.1"/>
    </source>
</evidence>
<sequence length="388" mass="40816">MKKKVLAMLLTGAMVLSLAACGSTQTAPAAEAETTETTETAEPAEVAEETTETATEESAGGYELALVTDLGTIDDKSFNQGAWEGLTQYAEEAGVTYKYYQPQEATTDSYVETIGLAIEGGAKLVVCPGYLFETPVYLAQEQYPDVTFILLDGEPHNEDYSDYVTASNTMAILFQEDQPGYLAGYAAVKDGMTKLGFMGGMAVPAVVRYGYGFVQGADAAATEMGVKVDIMYHYTGAFAATPEAQAMAASWYQNGTEVIFGCGGAVGNSVMAAAEEANAKVIGVDVDQSFESDTVISSAMKKLSVSVYDGIKAFYDGSFPGGSTTVFSAENDGIGLPMDTSKFTNFTQADYDAIVASLVDGSITISNDVSDTTTADLTLSSAKVTFVE</sequence>
<evidence type="ECO:0000256" key="8">
    <source>
        <dbReference type="SAM" id="SignalP"/>
    </source>
</evidence>
<evidence type="ECO:0000256" key="4">
    <source>
        <dbReference type="ARBA" id="ARBA00022729"/>
    </source>
</evidence>
<keyword evidence="4 8" id="KW-0732">Signal</keyword>
<accession>A0A4V2QBK3</accession>
<evidence type="ECO:0000256" key="2">
    <source>
        <dbReference type="ARBA" id="ARBA00008610"/>
    </source>
</evidence>
<keyword evidence="3" id="KW-1003">Cell membrane</keyword>
<dbReference type="SUPFAM" id="SSF53822">
    <property type="entry name" value="Periplasmic binding protein-like I"/>
    <property type="match status" value="1"/>
</dbReference>
<dbReference type="GO" id="GO:0005886">
    <property type="term" value="C:plasma membrane"/>
    <property type="evidence" value="ECO:0007669"/>
    <property type="project" value="UniProtKB-SubCell"/>
</dbReference>
<dbReference type="RefSeq" id="WP_031390238.1">
    <property type="nucleotide sequence ID" value="NZ_JPNB01000001.1"/>
</dbReference>
<keyword evidence="11" id="KW-1185">Reference proteome</keyword>
<evidence type="ECO:0000256" key="7">
    <source>
        <dbReference type="SAM" id="MobiDB-lite"/>
    </source>
</evidence>
<feature type="domain" description="ABC transporter substrate-binding protein PnrA-like" evidence="9">
    <location>
        <begin position="65"/>
        <end position="346"/>
    </location>
</feature>
<feature type="chain" id="PRO_5038795921" evidence="8">
    <location>
        <begin position="20"/>
        <end position="388"/>
    </location>
</feature>
<dbReference type="AlphaFoldDB" id="A0A4V2QBK3"/>
<dbReference type="Gene3D" id="3.40.50.2300">
    <property type="match status" value="2"/>
</dbReference>
<reference evidence="10 11" key="1">
    <citation type="submission" date="2019-03" db="EMBL/GenBank/DDBJ databases">
        <title>Genomic Encyclopedia of Type Strains, Phase IV (KMG-IV): sequencing the most valuable type-strain genomes for metagenomic binning, comparative biology and taxonomic classification.</title>
        <authorList>
            <person name="Goeker M."/>
        </authorList>
    </citation>
    <scope>NUCLEOTIDE SEQUENCE [LARGE SCALE GENOMIC DNA]</scope>
    <source>
        <strain evidence="10 11">DSM 100556</strain>
    </source>
</reference>
<dbReference type="OrthoDB" id="9769871at2"/>
<name>A0A4V2QBK3_9FIRM</name>
<evidence type="ECO:0000259" key="9">
    <source>
        <dbReference type="Pfam" id="PF02608"/>
    </source>
</evidence>
<feature type="region of interest" description="Disordered" evidence="7">
    <location>
        <begin position="27"/>
        <end position="61"/>
    </location>
</feature>
<evidence type="ECO:0000313" key="11">
    <source>
        <dbReference type="Proteomes" id="UP000295718"/>
    </source>
</evidence>
<evidence type="ECO:0000256" key="1">
    <source>
        <dbReference type="ARBA" id="ARBA00004193"/>
    </source>
</evidence>
<dbReference type="InterPro" id="IPR050957">
    <property type="entry name" value="BMP_lipoprotein"/>
</dbReference>
<dbReference type="PROSITE" id="PS51257">
    <property type="entry name" value="PROKAR_LIPOPROTEIN"/>
    <property type="match status" value="1"/>
</dbReference>
<dbReference type="EMBL" id="SLUO01000011">
    <property type="protein sequence ID" value="TCL56542.1"/>
    <property type="molecule type" value="Genomic_DNA"/>
</dbReference>
<keyword evidence="6" id="KW-0449">Lipoprotein</keyword>
<dbReference type="PANTHER" id="PTHR34296">
    <property type="entry name" value="TRANSCRIPTIONAL ACTIVATOR PROTEIN MED"/>
    <property type="match status" value="1"/>
</dbReference>
<comment type="caution">
    <text evidence="10">The sequence shown here is derived from an EMBL/GenBank/DDBJ whole genome shotgun (WGS) entry which is preliminary data.</text>
</comment>
<gene>
    <name evidence="10" type="ORF">EDD76_11136</name>
</gene>
<proteinExistence type="inferred from homology"/>
<dbReference type="STRING" id="1469948.GCA_000732725_01523"/>
<dbReference type="InterPro" id="IPR003760">
    <property type="entry name" value="PnrA-like"/>
</dbReference>
<comment type="subcellular location">
    <subcellularLocation>
        <location evidence="1">Cell membrane</location>
        <topology evidence="1">Lipid-anchor</topology>
    </subcellularLocation>
</comment>
<organism evidence="10 11">
    <name type="scientific">Kineothrix alysoides</name>
    <dbReference type="NCBI Taxonomy" id="1469948"/>
    <lineage>
        <taxon>Bacteria</taxon>
        <taxon>Bacillati</taxon>
        <taxon>Bacillota</taxon>
        <taxon>Clostridia</taxon>
        <taxon>Lachnospirales</taxon>
        <taxon>Lachnospiraceae</taxon>
        <taxon>Kineothrix</taxon>
    </lineage>
</organism>
<feature type="compositionally biased region" description="Acidic residues" evidence="7">
    <location>
        <begin position="45"/>
        <end position="55"/>
    </location>
</feature>
<feature type="signal peptide" evidence="8">
    <location>
        <begin position="1"/>
        <end position="19"/>
    </location>
</feature>
<keyword evidence="5" id="KW-0472">Membrane</keyword>
<evidence type="ECO:0000256" key="6">
    <source>
        <dbReference type="ARBA" id="ARBA00023288"/>
    </source>
</evidence>
<dbReference type="PANTHER" id="PTHR34296:SF2">
    <property type="entry name" value="ABC TRANSPORTER GUANOSINE-BINDING PROTEIN NUPN"/>
    <property type="match status" value="1"/>
</dbReference>